<dbReference type="RefSeq" id="XP_062720752.1">
    <property type="nucleotide sequence ID" value="XM_062864249.1"/>
</dbReference>
<evidence type="ECO:0000313" key="1">
    <source>
        <dbReference type="EMBL" id="KAK3304972.1"/>
    </source>
</evidence>
<feature type="non-terminal residue" evidence="1">
    <location>
        <position position="1"/>
    </location>
</feature>
<evidence type="ECO:0000313" key="2">
    <source>
        <dbReference type="Proteomes" id="UP001273166"/>
    </source>
</evidence>
<comment type="caution">
    <text evidence="1">The sequence shown here is derived from an EMBL/GenBank/DDBJ whole genome shotgun (WGS) entry which is preliminary data.</text>
</comment>
<dbReference type="AlphaFoldDB" id="A0AAJ0GRT1"/>
<dbReference type="EMBL" id="JAUDZG010000005">
    <property type="protein sequence ID" value="KAK3304972.1"/>
    <property type="molecule type" value="Genomic_DNA"/>
</dbReference>
<dbReference type="Proteomes" id="UP001273166">
    <property type="component" value="Unassembled WGS sequence"/>
</dbReference>
<keyword evidence="2" id="KW-1185">Reference proteome</keyword>
<reference evidence="1" key="2">
    <citation type="submission" date="2023-06" db="EMBL/GenBank/DDBJ databases">
        <authorList>
            <consortium name="Lawrence Berkeley National Laboratory"/>
            <person name="Mondo S.J."/>
            <person name="Hensen N."/>
            <person name="Bonometti L."/>
            <person name="Westerberg I."/>
            <person name="Brannstrom I.O."/>
            <person name="Guillou S."/>
            <person name="Cros-Aarteil S."/>
            <person name="Calhoun S."/>
            <person name="Haridas S."/>
            <person name="Kuo A."/>
            <person name="Pangilinan J."/>
            <person name="Riley R."/>
            <person name="Labutti K."/>
            <person name="Andreopoulos B."/>
            <person name="Lipzen A."/>
            <person name="Chen C."/>
            <person name="Yanf M."/>
            <person name="Daum C."/>
            <person name="Ng V."/>
            <person name="Clum A."/>
            <person name="Steindorff A."/>
            <person name="Ohm R."/>
            <person name="Martin F."/>
            <person name="Silar P."/>
            <person name="Natvig D."/>
            <person name="Lalanne C."/>
            <person name="Gautier V."/>
            <person name="Ament-Velasquez S.L."/>
            <person name="Kruys A."/>
            <person name="Hutchinson M.I."/>
            <person name="Powell A.J."/>
            <person name="Barry K."/>
            <person name="Miller A.N."/>
            <person name="Grigoriev I.V."/>
            <person name="Debuchy R."/>
            <person name="Gladieux P."/>
            <person name="Thoren M.H."/>
            <person name="Johannesson H."/>
        </authorList>
    </citation>
    <scope>NUCLEOTIDE SEQUENCE</scope>
    <source>
        <strain evidence="1">CBS 333.67</strain>
    </source>
</reference>
<accession>A0AAJ0GRT1</accession>
<name>A0AAJ0GRT1_9PEZI</name>
<gene>
    <name evidence="1" type="ORF">B0T15DRAFT_381102</name>
</gene>
<dbReference type="GeneID" id="87883078"/>
<feature type="non-terminal residue" evidence="1">
    <location>
        <position position="59"/>
    </location>
</feature>
<organism evidence="1 2">
    <name type="scientific">Chaetomium strumarium</name>
    <dbReference type="NCBI Taxonomy" id="1170767"/>
    <lineage>
        <taxon>Eukaryota</taxon>
        <taxon>Fungi</taxon>
        <taxon>Dikarya</taxon>
        <taxon>Ascomycota</taxon>
        <taxon>Pezizomycotina</taxon>
        <taxon>Sordariomycetes</taxon>
        <taxon>Sordariomycetidae</taxon>
        <taxon>Sordariales</taxon>
        <taxon>Chaetomiaceae</taxon>
        <taxon>Chaetomium</taxon>
    </lineage>
</organism>
<proteinExistence type="predicted"/>
<reference evidence="1" key="1">
    <citation type="journal article" date="2023" name="Mol. Phylogenet. Evol.">
        <title>Genome-scale phylogeny and comparative genomics of the fungal order Sordariales.</title>
        <authorList>
            <person name="Hensen N."/>
            <person name="Bonometti L."/>
            <person name="Westerberg I."/>
            <person name="Brannstrom I.O."/>
            <person name="Guillou S."/>
            <person name="Cros-Aarteil S."/>
            <person name="Calhoun S."/>
            <person name="Haridas S."/>
            <person name="Kuo A."/>
            <person name="Mondo S."/>
            <person name="Pangilinan J."/>
            <person name="Riley R."/>
            <person name="LaButti K."/>
            <person name="Andreopoulos B."/>
            <person name="Lipzen A."/>
            <person name="Chen C."/>
            <person name="Yan M."/>
            <person name="Daum C."/>
            <person name="Ng V."/>
            <person name="Clum A."/>
            <person name="Steindorff A."/>
            <person name="Ohm R.A."/>
            <person name="Martin F."/>
            <person name="Silar P."/>
            <person name="Natvig D.O."/>
            <person name="Lalanne C."/>
            <person name="Gautier V."/>
            <person name="Ament-Velasquez S.L."/>
            <person name="Kruys A."/>
            <person name="Hutchinson M.I."/>
            <person name="Powell A.J."/>
            <person name="Barry K."/>
            <person name="Miller A.N."/>
            <person name="Grigoriev I.V."/>
            <person name="Debuchy R."/>
            <person name="Gladieux P."/>
            <person name="Hiltunen Thoren M."/>
            <person name="Johannesson H."/>
        </authorList>
    </citation>
    <scope>NUCLEOTIDE SEQUENCE</scope>
    <source>
        <strain evidence="1">CBS 333.67</strain>
    </source>
</reference>
<protein>
    <submittedName>
        <fullName evidence="1">Uncharacterized protein</fullName>
    </submittedName>
</protein>
<sequence>KNTPVNIVDLIDARRTGKRVEVWDNFEEFRAYTLQDEKRIDLREAKKPPGYLASLLQHL</sequence>